<dbReference type="InterPro" id="IPR013325">
    <property type="entry name" value="RNA_pol_sigma_r2"/>
</dbReference>
<accession>A0ABT6CCW6</accession>
<feature type="domain" description="RNA polymerase sigma factor 70 region 4 type 2" evidence="5">
    <location>
        <begin position="103"/>
        <end position="151"/>
    </location>
</feature>
<dbReference type="InterPro" id="IPR039425">
    <property type="entry name" value="RNA_pol_sigma-70-like"/>
</dbReference>
<evidence type="ECO:0000259" key="6">
    <source>
        <dbReference type="Pfam" id="PF22029"/>
    </source>
</evidence>
<comment type="similarity">
    <text evidence="1">Belongs to the sigma-70 factor family. ECF subfamily.</text>
</comment>
<dbReference type="NCBIfam" id="TIGR02937">
    <property type="entry name" value="sigma70-ECF"/>
    <property type="match status" value="1"/>
</dbReference>
<dbReference type="Gene3D" id="1.10.1740.10">
    <property type="match status" value="1"/>
</dbReference>
<dbReference type="InterPro" id="IPR014284">
    <property type="entry name" value="RNA_pol_sigma-70_dom"/>
</dbReference>
<dbReference type="InterPro" id="IPR053866">
    <property type="entry name" value="PhyR_sigma2"/>
</dbReference>
<dbReference type="PANTHER" id="PTHR43133">
    <property type="entry name" value="RNA POLYMERASE ECF-TYPE SIGMA FACTO"/>
    <property type="match status" value="1"/>
</dbReference>
<name>A0ABT6CCW6_9SPHN</name>
<dbReference type="Gene3D" id="1.10.10.10">
    <property type="entry name" value="Winged helix-like DNA-binding domain superfamily/Winged helix DNA-binding domain"/>
    <property type="match status" value="1"/>
</dbReference>
<evidence type="ECO:0000313" key="7">
    <source>
        <dbReference type="EMBL" id="MDF8331760.1"/>
    </source>
</evidence>
<evidence type="ECO:0000256" key="1">
    <source>
        <dbReference type="ARBA" id="ARBA00010641"/>
    </source>
</evidence>
<evidence type="ECO:0000256" key="3">
    <source>
        <dbReference type="ARBA" id="ARBA00023082"/>
    </source>
</evidence>
<dbReference type="InterPro" id="IPR036388">
    <property type="entry name" value="WH-like_DNA-bd_sf"/>
</dbReference>
<gene>
    <name evidence="7" type="ORF">POM99_00970</name>
</gene>
<organism evidence="7 8">
    <name type="scientific">Novosphingobium cyanobacteriorum</name>
    <dbReference type="NCBI Taxonomy" id="3024215"/>
    <lineage>
        <taxon>Bacteria</taxon>
        <taxon>Pseudomonadati</taxon>
        <taxon>Pseudomonadota</taxon>
        <taxon>Alphaproteobacteria</taxon>
        <taxon>Sphingomonadales</taxon>
        <taxon>Sphingomonadaceae</taxon>
        <taxon>Novosphingobium</taxon>
    </lineage>
</organism>
<dbReference type="PANTHER" id="PTHR43133:SF25">
    <property type="entry name" value="RNA POLYMERASE SIGMA FACTOR RFAY-RELATED"/>
    <property type="match status" value="1"/>
</dbReference>
<proteinExistence type="inferred from homology"/>
<dbReference type="SUPFAM" id="SSF88946">
    <property type="entry name" value="Sigma2 domain of RNA polymerase sigma factors"/>
    <property type="match status" value="1"/>
</dbReference>
<reference evidence="7 8" key="1">
    <citation type="submission" date="2023-03" db="EMBL/GenBank/DDBJ databases">
        <title>Novosphingobium cyanobacteriorum sp. nov., isolated from a eutrophic reservoir during the Microcystis bloom period.</title>
        <authorList>
            <person name="Kang M."/>
            <person name="Le V."/>
            <person name="Ko S.-R."/>
            <person name="Lee S.-A."/>
            <person name="Ahn C.-Y."/>
        </authorList>
    </citation>
    <scope>NUCLEOTIDE SEQUENCE [LARGE SCALE GENOMIC DNA]</scope>
    <source>
        <strain evidence="7 8">HBC54</strain>
    </source>
</reference>
<dbReference type="InterPro" id="IPR013324">
    <property type="entry name" value="RNA_pol_sigma_r3/r4-like"/>
</dbReference>
<dbReference type="EMBL" id="JAROCY010000001">
    <property type="protein sequence ID" value="MDF8331760.1"/>
    <property type="molecule type" value="Genomic_DNA"/>
</dbReference>
<evidence type="ECO:0000259" key="5">
    <source>
        <dbReference type="Pfam" id="PF08281"/>
    </source>
</evidence>
<evidence type="ECO:0000313" key="8">
    <source>
        <dbReference type="Proteomes" id="UP001222770"/>
    </source>
</evidence>
<evidence type="ECO:0000256" key="4">
    <source>
        <dbReference type="ARBA" id="ARBA00023163"/>
    </source>
</evidence>
<feature type="domain" description="PhyR sigma2" evidence="6">
    <location>
        <begin position="5"/>
        <end position="57"/>
    </location>
</feature>
<dbReference type="Pfam" id="PF08281">
    <property type="entry name" value="Sigma70_r4_2"/>
    <property type="match status" value="1"/>
</dbReference>
<dbReference type="RefSeq" id="WP_277274866.1">
    <property type="nucleotide sequence ID" value="NZ_JAROCY010000001.1"/>
</dbReference>
<dbReference type="Proteomes" id="UP001222770">
    <property type="component" value="Unassembled WGS sequence"/>
</dbReference>
<dbReference type="Pfam" id="PF22029">
    <property type="entry name" value="PhyR_sigma2"/>
    <property type="match status" value="1"/>
</dbReference>
<keyword evidence="4" id="KW-0804">Transcription</keyword>
<protein>
    <submittedName>
        <fullName evidence="7">RNA polymerase sigma factor</fullName>
    </submittedName>
</protein>
<keyword evidence="2" id="KW-0805">Transcription regulation</keyword>
<keyword evidence="8" id="KW-1185">Reference proteome</keyword>
<comment type="caution">
    <text evidence="7">The sequence shown here is derived from an EMBL/GenBank/DDBJ whole genome shotgun (WGS) entry which is preliminary data.</text>
</comment>
<evidence type="ECO:0000256" key="2">
    <source>
        <dbReference type="ARBA" id="ARBA00023015"/>
    </source>
</evidence>
<keyword evidence="3" id="KW-0731">Sigma factor</keyword>
<dbReference type="SUPFAM" id="SSF88659">
    <property type="entry name" value="Sigma3 and sigma4 domains of RNA polymerase sigma factors"/>
    <property type="match status" value="1"/>
</dbReference>
<dbReference type="InterPro" id="IPR013249">
    <property type="entry name" value="RNA_pol_sigma70_r4_t2"/>
</dbReference>
<dbReference type="CDD" id="cd06171">
    <property type="entry name" value="Sigma70_r4"/>
    <property type="match status" value="1"/>
</dbReference>
<sequence>MRARIVAALPRLRRFCQAMTGNADDGDDLMQATVERALARSDQFDPQTRLDSWLFRIAQNLHIDAVRRTRRRGAHLPDDELLHVAGEDGRILVENRSELAVAQHALQQLPEDQRAVFVLVVVEGQGYREVAETLGIPIGTVMSRLARARSRIGDVLGRRAVA</sequence>